<evidence type="ECO:0000259" key="19">
    <source>
        <dbReference type="Pfam" id="PF26253"/>
    </source>
</evidence>
<dbReference type="SUPFAM" id="SSF54928">
    <property type="entry name" value="RNA-binding domain, RBD"/>
    <property type="match status" value="1"/>
</dbReference>
<protein>
    <recommendedName>
        <fullName evidence="12">RNA-dependent RNA polymerase</fullName>
        <ecNumber evidence="12">2.7.7.48</ecNumber>
    </recommendedName>
</protein>
<keyword evidence="4 12" id="KW-0696">RNA-directed RNA polymerase</keyword>
<dbReference type="Pfam" id="PF26253">
    <property type="entry name" value="RdRP_head"/>
    <property type="match status" value="1"/>
</dbReference>
<dbReference type="InterPro" id="IPR007855">
    <property type="entry name" value="RDRP"/>
</dbReference>
<comment type="similarity">
    <text evidence="2">Belongs to the ATPase alpha/beta chains family.</text>
</comment>
<dbReference type="GO" id="GO:0046034">
    <property type="term" value="P:ATP metabolic process"/>
    <property type="evidence" value="ECO:0007669"/>
    <property type="project" value="InterPro"/>
</dbReference>
<evidence type="ECO:0000313" key="20">
    <source>
        <dbReference type="EMBL" id="CAG8489996.1"/>
    </source>
</evidence>
<feature type="non-terminal residue" evidence="20">
    <location>
        <position position="1"/>
    </location>
</feature>
<keyword evidence="7" id="KW-0375">Hydrogen ion transport</keyword>
<dbReference type="InterPro" id="IPR035979">
    <property type="entry name" value="RBD_domain_sf"/>
</dbReference>
<keyword evidence="10" id="KW-0943">RNA-mediated gene silencing</keyword>
<evidence type="ECO:0000259" key="16">
    <source>
        <dbReference type="Pfam" id="PF05183"/>
    </source>
</evidence>
<dbReference type="PANTHER" id="PTHR23079">
    <property type="entry name" value="RNA-DEPENDENT RNA POLYMERASE"/>
    <property type="match status" value="1"/>
</dbReference>
<dbReference type="CDD" id="cd18118">
    <property type="entry name" value="ATP-synt_V_A-type_beta_N"/>
    <property type="match status" value="1"/>
</dbReference>
<accession>A0A9N8WHH1</accession>
<dbReference type="InterPro" id="IPR027417">
    <property type="entry name" value="P-loop_NTPase"/>
</dbReference>
<dbReference type="Pfam" id="PF00006">
    <property type="entry name" value="ATP-synt_ab"/>
    <property type="match status" value="1"/>
</dbReference>
<comment type="catalytic activity">
    <reaction evidence="11 12">
        <text>RNA(n) + a ribonucleoside 5'-triphosphate = RNA(n+1) + diphosphate</text>
        <dbReference type="Rhea" id="RHEA:21248"/>
        <dbReference type="Rhea" id="RHEA-COMP:14527"/>
        <dbReference type="Rhea" id="RHEA-COMP:17342"/>
        <dbReference type="ChEBI" id="CHEBI:33019"/>
        <dbReference type="ChEBI" id="CHEBI:61557"/>
        <dbReference type="ChEBI" id="CHEBI:140395"/>
        <dbReference type="EC" id="2.7.7.48"/>
    </reaction>
</comment>
<keyword evidence="3" id="KW-0813">Transport</keyword>
<gene>
    <name evidence="20" type="ORF">RFULGI_LOCUS1938</name>
</gene>
<dbReference type="InterPro" id="IPR058751">
    <property type="entry name" value="RDRP_helical"/>
</dbReference>
<evidence type="ECO:0000256" key="10">
    <source>
        <dbReference type="ARBA" id="ARBA00023158"/>
    </source>
</evidence>
<evidence type="ECO:0000256" key="8">
    <source>
        <dbReference type="ARBA" id="ARBA00022884"/>
    </source>
</evidence>
<keyword evidence="9" id="KW-0406">Ion transport</keyword>
<name>A0A9N8WHH1_9GLOM</name>
<dbReference type="SUPFAM" id="SSF52540">
    <property type="entry name" value="P-loop containing nucleoside triphosphate hydrolases"/>
    <property type="match status" value="1"/>
</dbReference>
<feature type="domain" description="ATPase F1/V1/A1 complex alpha/beta subunit N-terminal" evidence="15">
    <location>
        <begin position="2"/>
        <end position="52"/>
    </location>
</feature>
<dbReference type="InterPro" id="IPR058752">
    <property type="entry name" value="RDRP_C_head"/>
</dbReference>
<evidence type="ECO:0000313" key="21">
    <source>
        <dbReference type="Proteomes" id="UP000789396"/>
    </source>
</evidence>
<dbReference type="Proteomes" id="UP000789396">
    <property type="component" value="Unassembled WGS sequence"/>
</dbReference>
<feature type="domain" description="ATPase F1/V1/A1 complex alpha/beta subunit nucleotide-binding" evidence="14">
    <location>
        <begin position="106"/>
        <end position="222"/>
    </location>
</feature>
<dbReference type="GO" id="GO:0005524">
    <property type="term" value="F:ATP binding"/>
    <property type="evidence" value="ECO:0007669"/>
    <property type="project" value="InterPro"/>
</dbReference>
<comment type="similarity">
    <text evidence="1 12">Belongs to the RdRP family.</text>
</comment>
<evidence type="ECO:0000256" key="12">
    <source>
        <dbReference type="RuleBase" id="RU363098"/>
    </source>
</evidence>
<dbReference type="EMBL" id="CAJVPZ010001338">
    <property type="protein sequence ID" value="CAG8489996.1"/>
    <property type="molecule type" value="Genomic_DNA"/>
</dbReference>
<dbReference type="PROSITE" id="PS00152">
    <property type="entry name" value="ATPASE_ALPHA_BETA"/>
    <property type="match status" value="1"/>
</dbReference>
<dbReference type="GO" id="GO:0003723">
    <property type="term" value="F:RNA binding"/>
    <property type="evidence" value="ECO:0007669"/>
    <property type="project" value="UniProtKB-KW"/>
</dbReference>
<evidence type="ECO:0000256" key="13">
    <source>
        <dbReference type="SAM" id="MobiDB-lite"/>
    </source>
</evidence>
<proteinExistence type="inferred from homology"/>
<keyword evidence="21" id="KW-1185">Reference proteome</keyword>
<evidence type="ECO:0000256" key="2">
    <source>
        <dbReference type="ARBA" id="ARBA00008936"/>
    </source>
</evidence>
<dbReference type="GO" id="GO:0031380">
    <property type="term" value="C:nuclear RNA-directed RNA polymerase complex"/>
    <property type="evidence" value="ECO:0007669"/>
    <property type="project" value="TreeGrafter"/>
</dbReference>
<evidence type="ECO:0000256" key="3">
    <source>
        <dbReference type="ARBA" id="ARBA00022448"/>
    </source>
</evidence>
<dbReference type="Pfam" id="PF05183">
    <property type="entry name" value="RdRP"/>
    <property type="match status" value="1"/>
</dbReference>
<dbReference type="PANTHER" id="PTHR23079:SF55">
    <property type="entry name" value="RNA-DIRECTED RNA POLYMERASE"/>
    <property type="match status" value="1"/>
</dbReference>
<feature type="domain" description="RDRP helical" evidence="18">
    <location>
        <begin position="677"/>
        <end position="740"/>
    </location>
</feature>
<feature type="domain" description="RDRP core" evidence="16">
    <location>
        <begin position="766"/>
        <end position="1290"/>
    </location>
</feature>
<dbReference type="Pfam" id="PF26252">
    <property type="entry name" value="RdRP_helical"/>
    <property type="match status" value="1"/>
</dbReference>
<dbReference type="GO" id="GO:0003968">
    <property type="term" value="F:RNA-directed RNA polymerase activity"/>
    <property type="evidence" value="ECO:0007669"/>
    <property type="project" value="UniProtKB-KW"/>
</dbReference>
<comment type="caution">
    <text evidence="20">The sequence shown here is derived from an EMBL/GenBank/DDBJ whole genome shotgun (WGS) entry which is preliminary data.</text>
</comment>
<evidence type="ECO:0000259" key="17">
    <source>
        <dbReference type="Pfam" id="PF22919"/>
    </source>
</evidence>
<feature type="region of interest" description="Disordered" evidence="13">
    <location>
        <begin position="346"/>
        <end position="383"/>
    </location>
</feature>
<evidence type="ECO:0000259" key="14">
    <source>
        <dbReference type="Pfam" id="PF00006"/>
    </source>
</evidence>
<dbReference type="GO" id="GO:1902600">
    <property type="term" value="P:proton transmembrane transport"/>
    <property type="evidence" value="ECO:0007669"/>
    <property type="project" value="UniProtKB-KW"/>
</dbReference>
<dbReference type="OrthoDB" id="6513042at2759"/>
<sequence length="1484" mass="168790">FPKYAEIVNLTLPDGSCRAGQILEIQGKRAIVQVFEGTSGVDSKATHVEFTGDTLKIPVSEDMLGRIFNGSGKAIDKGPKVFAEDFLDINAGLVKKVDKGVFDDHEDNFSIVFAAMGVNMETARFFKQDFEENGSIERVTLFLNLANDPTIECIITPRLALTTAEYYAYQLEKHVLVILTDMSSYADALLPGRRGYPGYMYTDLSTIYERAGRVEGRNGYITEGQIFIDRQLHNRQIYPPINVLPSLSRLMKSAIGEDAAAMKAVVGEEALNQEDKLSLEFLEKFEKTYISQGAYESRTIYESLDQAWSILRIFPKEMLNRIPQKVLQEFYHRTYGYKYDEGGFHGVNGGNGQRPGDNRDHQRGSFNGRSGNGRNGNGVHVPSNYRNHEELAFRVMNVQSEATATDLKGHFNLFGSVYKVVIETAEYNGADRSIGAALVFFRDVTFHGRVLKLEHFPLKNNNTHFKDPADGKHKLKKHSFNAESIEMGAFLQPETFVSEALFTEKVNFILDYKRRTIKVIFVVQRTHTFKLEIQFKDVDGEIIAECDRYRAILTVSSKFPARYWFHNGAQRNNNKFNWCYDDCWKRKTEIRVVPRTDEEKSLPLQLNMPDKSDKIGKWLVFRITFDLDSIKNGITDIKDMLIHAGEYNLASKPGEFRDRPIKVVKSDTLEKFLDRSTLQFDVAYMIESNISHSFLNEYNLSEDFYKILSQQSSGIALRILETIAARKKRVYDPLTILKNEILKLLNVDVKAKYVPSYCVMMRKVVVTPTTMYILPPSMETSNRVIRHFQNCKDNFLRVQFTDEASGKVGANSGNDALYNRVYQTLVSGIKIGDRHYEFLAFSSSQLRDHSCWFFAPTDKLTADDIRNWMGDFSGNCVVAKYAARMGQCFSSTRAIAYLQVDDIELIPDIYRGKYNFSDGTGKISYGLAKTIAQSLELKNTPCAFQFRLAGYKGVLCLSRYLQGNKIQVRPSQCKFESTHQVLEVIRGSCMITAFLNRQAITLLSTLGVPDEVFIDMKNQQVQELDKMLKSDHMAMSVLLKNADEHGMTRIMSDLVKADFLQRKDPFILNLLALFRIMMLRDLKKKAKIRVDDGAFLLGVLDETNSLKENQIYCCKSDPQNPNVRQVIRGTCIVYRNPCFHPGDIRVVTAVECKNLDYLVDVVVFPAQGFRDIPSQCSGGDLDGDDFTLVPKIRNFEPMNYEAPKPEMVEQVTIDHIKKFFVNYICTDQLGSIANAHLAKADMADNGAFHGQCMRLAQLHSEAVDFPKTDFMEKPDKPSYLSQKVLGRLYRSIEVSDFNPYTEIVFDDRLLVPGFEAYLDDARECKRDYDSEVRGLMNQYGILSEYEGADGANIISPESRGLMEAKASAWYYVTYHKDEIGDDPSDQMISFPWVNHEILCQIAMRNSGKKRAFNDLYVQRVRRARLVLSVLSAHLIHLVRASTTIIHKEKKMTSVSTLSIMITLKAKAMEWIGLLVVLREASNLA</sequence>
<feature type="domain" description="ATP synthase A/B type C-terminal" evidence="17">
    <location>
        <begin position="255"/>
        <end position="331"/>
    </location>
</feature>
<dbReference type="InterPro" id="IPR000194">
    <property type="entry name" value="ATPase_F1/V1/A1_a/bsu_nucl-bd"/>
</dbReference>
<evidence type="ECO:0000259" key="15">
    <source>
        <dbReference type="Pfam" id="PF02874"/>
    </source>
</evidence>
<evidence type="ECO:0000256" key="4">
    <source>
        <dbReference type="ARBA" id="ARBA00022484"/>
    </source>
</evidence>
<evidence type="ECO:0000256" key="5">
    <source>
        <dbReference type="ARBA" id="ARBA00022679"/>
    </source>
</evidence>
<dbReference type="Pfam" id="PF02874">
    <property type="entry name" value="ATP-synt_ab_N"/>
    <property type="match status" value="1"/>
</dbReference>
<dbReference type="GO" id="GO:0030422">
    <property type="term" value="P:siRNA processing"/>
    <property type="evidence" value="ECO:0007669"/>
    <property type="project" value="TreeGrafter"/>
</dbReference>
<dbReference type="InterPro" id="IPR020003">
    <property type="entry name" value="ATPase_a/bsu_AS"/>
</dbReference>
<organism evidence="20 21">
    <name type="scientific">Racocetra fulgida</name>
    <dbReference type="NCBI Taxonomy" id="60492"/>
    <lineage>
        <taxon>Eukaryota</taxon>
        <taxon>Fungi</taxon>
        <taxon>Fungi incertae sedis</taxon>
        <taxon>Mucoromycota</taxon>
        <taxon>Glomeromycotina</taxon>
        <taxon>Glomeromycetes</taxon>
        <taxon>Diversisporales</taxon>
        <taxon>Gigasporaceae</taxon>
        <taxon>Racocetra</taxon>
    </lineage>
</organism>
<dbReference type="InterPro" id="IPR004100">
    <property type="entry name" value="ATPase_F1/V1/A1_a/bsu_N"/>
</dbReference>
<evidence type="ECO:0000256" key="9">
    <source>
        <dbReference type="ARBA" id="ARBA00023065"/>
    </source>
</evidence>
<evidence type="ECO:0000256" key="1">
    <source>
        <dbReference type="ARBA" id="ARBA00005762"/>
    </source>
</evidence>
<reference evidence="20" key="1">
    <citation type="submission" date="2021-06" db="EMBL/GenBank/DDBJ databases">
        <authorList>
            <person name="Kallberg Y."/>
            <person name="Tangrot J."/>
            <person name="Rosling A."/>
        </authorList>
    </citation>
    <scope>NUCLEOTIDE SEQUENCE</scope>
    <source>
        <strain evidence="20">IN212</strain>
    </source>
</reference>
<evidence type="ECO:0000259" key="18">
    <source>
        <dbReference type="Pfam" id="PF26252"/>
    </source>
</evidence>
<keyword evidence="6 12" id="KW-0548">Nucleotidyltransferase</keyword>
<dbReference type="EC" id="2.7.7.48" evidence="12"/>
<keyword evidence="8 12" id="KW-0694">RNA-binding</keyword>
<dbReference type="Gene3D" id="3.40.50.12240">
    <property type="match status" value="3"/>
</dbReference>
<dbReference type="InterPro" id="IPR055190">
    <property type="entry name" value="ATP-synt_VA_C"/>
</dbReference>
<dbReference type="InterPro" id="IPR057596">
    <property type="entry name" value="RDRP_core"/>
</dbReference>
<feature type="domain" description="RDRP C-terminal head" evidence="19">
    <location>
        <begin position="1362"/>
        <end position="1410"/>
    </location>
</feature>
<evidence type="ECO:0000256" key="6">
    <source>
        <dbReference type="ARBA" id="ARBA00022695"/>
    </source>
</evidence>
<evidence type="ECO:0000256" key="11">
    <source>
        <dbReference type="ARBA" id="ARBA00048744"/>
    </source>
</evidence>
<dbReference type="Pfam" id="PF22919">
    <property type="entry name" value="ATP-synt_VA_C"/>
    <property type="match status" value="1"/>
</dbReference>
<evidence type="ECO:0000256" key="7">
    <source>
        <dbReference type="ARBA" id="ARBA00022781"/>
    </source>
</evidence>
<keyword evidence="5 12" id="KW-0808">Transferase</keyword>